<dbReference type="GO" id="GO:0016020">
    <property type="term" value="C:membrane"/>
    <property type="evidence" value="ECO:0007669"/>
    <property type="project" value="InterPro"/>
</dbReference>
<evidence type="ECO:0000313" key="7">
    <source>
        <dbReference type="EMBL" id="HIW93582.1"/>
    </source>
</evidence>
<evidence type="ECO:0000256" key="3">
    <source>
        <dbReference type="ARBA" id="ARBA00023004"/>
    </source>
</evidence>
<dbReference type="SUPFAM" id="SSF52218">
    <property type="entry name" value="Flavoproteins"/>
    <property type="match status" value="1"/>
</dbReference>
<dbReference type="SUPFAM" id="SSF54862">
    <property type="entry name" value="4Fe-4S ferredoxins"/>
    <property type="match status" value="1"/>
</dbReference>
<evidence type="ECO:0000256" key="4">
    <source>
        <dbReference type="ARBA" id="ARBA00023014"/>
    </source>
</evidence>
<proteinExistence type="predicted"/>
<dbReference type="PROSITE" id="PS50902">
    <property type="entry name" value="FLAVODOXIN_LIKE"/>
    <property type="match status" value="1"/>
</dbReference>
<dbReference type="GO" id="GO:0051539">
    <property type="term" value="F:4 iron, 4 sulfur cluster binding"/>
    <property type="evidence" value="ECO:0007669"/>
    <property type="project" value="UniProtKB-KW"/>
</dbReference>
<feature type="domain" description="4Fe-4S ferredoxin-type" evidence="6">
    <location>
        <begin position="172"/>
        <end position="201"/>
    </location>
</feature>
<dbReference type="Gene3D" id="3.30.70.20">
    <property type="match status" value="1"/>
</dbReference>
<keyword evidence="3" id="KW-0408">Iron</keyword>
<dbReference type="GO" id="GO:0046872">
    <property type="term" value="F:metal ion binding"/>
    <property type="evidence" value="ECO:0007669"/>
    <property type="project" value="UniProtKB-KW"/>
</dbReference>
<dbReference type="PANTHER" id="PTHR43687">
    <property type="entry name" value="ADENYLYLSULFATE REDUCTASE, BETA SUBUNIT"/>
    <property type="match status" value="1"/>
</dbReference>
<dbReference type="GO" id="GO:0042773">
    <property type="term" value="P:ATP synthesis coupled electron transport"/>
    <property type="evidence" value="ECO:0007669"/>
    <property type="project" value="InterPro"/>
</dbReference>
<evidence type="ECO:0000259" key="6">
    <source>
        <dbReference type="PROSITE" id="PS51379"/>
    </source>
</evidence>
<dbReference type="GO" id="GO:0010181">
    <property type="term" value="F:FMN binding"/>
    <property type="evidence" value="ECO:0007669"/>
    <property type="project" value="InterPro"/>
</dbReference>
<feature type="domain" description="Flavodoxin-like" evidence="5">
    <location>
        <begin position="4"/>
        <end position="146"/>
    </location>
</feature>
<protein>
    <submittedName>
        <fullName evidence="7">4Fe-4S binding protein</fullName>
    </submittedName>
</protein>
<name>A0A9D1UMU8_9FIRM</name>
<accession>A0A9D1UMU8</accession>
<keyword evidence="2" id="KW-0479">Metal-binding</keyword>
<dbReference type="PROSITE" id="PS00198">
    <property type="entry name" value="4FE4S_FER_1"/>
    <property type="match status" value="2"/>
</dbReference>
<keyword evidence="4" id="KW-0411">Iron-sulfur</keyword>
<evidence type="ECO:0000313" key="8">
    <source>
        <dbReference type="Proteomes" id="UP000824192"/>
    </source>
</evidence>
<organism evidence="7 8">
    <name type="scientific">Candidatus Flavonifractor merdipullorum</name>
    <dbReference type="NCBI Taxonomy" id="2838590"/>
    <lineage>
        <taxon>Bacteria</taxon>
        <taxon>Bacillati</taxon>
        <taxon>Bacillota</taxon>
        <taxon>Clostridia</taxon>
        <taxon>Eubacteriales</taxon>
        <taxon>Oscillospiraceae</taxon>
        <taxon>Flavonifractor</taxon>
    </lineage>
</organism>
<evidence type="ECO:0000256" key="1">
    <source>
        <dbReference type="ARBA" id="ARBA00022485"/>
    </source>
</evidence>
<comment type="caution">
    <text evidence="7">The sequence shown here is derived from an EMBL/GenBank/DDBJ whole genome shotgun (WGS) entry which is preliminary data.</text>
</comment>
<evidence type="ECO:0000256" key="2">
    <source>
        <dbReference type="ARBA" id="ARBA00022723"/>
    </source>
</evidence>
<reference evidence="7" key="2">
    <citation type="submission" date="2021-04" db="EMBL/GenBank/DDBJ databases">
        <authorList>
            <person name="Gilroy R."/>
        </authorList>
    </citation>
    <scope>NUCLEOTIDE SEQUENCE</scope>
    <source>
        <strain evidence="7">ChiGjej6B6-1540</strain>
    </source>
</reference>
<dbReference type="GO" id="GO:0016651">
    <property type="term" value="F:oxidoreductase activity, acting on NAD(P)H"/>
    <property type="evidence" value="ECO:0007669"/>
    <property type="project" value="UniProtKB-ARBA"/>
</dbReference>
<dbReference type="InterPro" id="IPR000283">
    <property type="entry name" value="NADH_UbQ_OxRdtase_75kDa_su_CS"/>
</dbReference>
<dbReference type="GO" id="GO:0008137">
    <property type="term" value="F:NADH dehydrogenase (ubiquinone) activity"/>
    <property type="evidence" value="ECO:0007669"/>
    <property type="project" value="InterPro"/>
</dbReference>
<dbReference type="InterPro" id="IPR029039">
    <property type="entry name" value="Flavoprotein-like_sf"/>
</dbReference>
<dbReference type="PANTHER" id="PTHR43687:SF1">
    <property type="entry name" value="FERREDOXIN III"/>
    <property type="match status" value="1"/>
</dbReference>
<dbReference type="Proteomes" id="UP000824192">
    <property type="component" value="Unassembled WGS sequence"/>
</dbReference>
<sequence>MKKVTLIHFSPTGGTRKAGLLLARGFGVKVEEVDLTRREGQDIAFGPEDVVILAGPVYGGRMPGTMMERLSRLTGNDAWAIPAAVYGNRAWEDGLVELADGAKARGFRILAGAALVAQHSIVPALAAGRPDQADEEELSGFAKAILDKLANGGGTAEVPGDRPYREWKGMAAVPAAAKEKCTNCGLCVSRCPVGAIPAQRPDTTEERCIRCMRCVSLCPVHARALPAAVQAGTEAHLEPFRTVRGANQLFL</sequence>
<keyword evidence="1" id="KW-0004">4Fe-4S</keyword>
<dbReference type="EMBL" id="DXGA01000076">
    <property type="protein sequence ID" value="HIW93582.1"/>
    <property type="molecule type" value="Genomic_DNA"/>
</dbReference>
<gene>
    <name evidence="7" type="ORF">H9868_03475</name>
</gene>
<dbReference type="Pfam" id="PF00037">
    <property type="entry name" value="Fer4"/>
    <property type="match status" value="2"/>
</dbReference>
<dbReference type="AlphaFoldDB" id="A0A9D1UMU8"/>
<feature type="domain" description="4Fe-4S ferredoxin-type" evidence="6">
    <location>
        <begin position="205"/>
        <end position="228"/>
    </location>
</feature>
<dbReference type="Gene3D" id="3.40.50.360">
    <property type="match status" value="1"/>
</dbReference>
<dbReference type="InterPro" id="IPR017896">
    <property type="entry name" value="4Fe4S_Fe-S-bd"/>
</dbReference>
<dbReference type="InterPro" id="IPR017900">
    <property type="entry name" value="4Fe4S_Fe_S_CS"/>
</dbReference>
<reference evidence="7" key="1">
    <citation type="journal article" date="2021" name="PeerJ">
        <title>Extensive microbial diversity within the chicken gut microbiome revealed by metagenomics and culture.</title>
        <authorList>
            <person name="Gilroy R."/>
            <person name="Ravi A."/>
            <person name="Getino M."/>
            <person name="Pursley I."/>
            <person name="Horton D.L."/>
            <person name="Alikhan N.F."/>
            <person name="Baker D."/>
            <person name="Gharbi K."/>
            <person name="Hall N."/>
            <person name="Watson M."/>
            <person name="Adriaenssens E.M."/>
            <person name="Foster-Nyarko E."/>
            <person name="Jarju S."/>
            <person name="Secka A."/>
            <person name="Antonio M."/>
            <person name="Oren A."/>
            <person name="Chaudhuri R.R."/>
            <person name="La Ragione R."/>
            <person name="Hildebrand F."/>
            <person name="Pallen M.J."/>
        </authorList>
    </citation>
    <scope>NUCLEOTIDE SEQUENCE</scope>
    <source>
        <strain evidence="7">ChiGjej6B6-1540</strain>
    </source>
</reference>
<dbReference type="InterPro" id="IPR050572">
    <property type="entry name" value="Fe-S_Ferredoxin"/>
</dbReference>
<dbReference type="PROSITE" id="PS51379">
    <property type="entry name" value="4FE4S_FER_2"/>
    <property type="match status" value="2"/>
</dbReference>
<dbReference type="PROSITE" id="PS00643">
    <property type="entry name" value="COMPLEX1_75K_3"/>
    <property type="match status" value="1"/>
</dbReference>
<evidence type="ECO:0000259" key="5">
    <source>
        <dbReference type="PROSITE" id="PS50902"/>
    </source>
</evidence>
<dbReference type="InterPro" id="IPR008254">
    <property type="entry name" value="Flavodoxin/NO_synth"/>
</dbReference>